<proteinExistence type="predicted"/>
<organism evidence="2 3">
    <name type="scientific">Vitis vinifera</name>
    <name type="common">Grape</name>
    <dbReference type="NCBI Taxonomy" id="29760"/>
    <lineage>
        <taxon>Eukaryota</taxon>
        <taxon>Viridiplantae</taxon>
        <taxon>Streptophyta</taxon>
        <taxon>Embryophyta</taxon>
        <taxon>Tracheophyta</taxon>
        <taxon>Spermatophyta</taxon>
        <taxon>Magnoliopsida</taxon>
        <taxon>eudicotyledons</taxon>
        <taxon>Gunneridae</taxon>
        <taxon>Pentapetalae</taxon>
        <taxon>rosids</taxon>
        <taxon>Vitales</taxon>
        <taxon>Vitaceae</taxon>
        <taxon>Viteae</taxon>
        <taxon>Vitis</taxon>
    </lineage>
</organism>
<protein>
    <submittedName>
        <fullName evidence="2">Uncharacterized protein</fullName>
    </submittedName>
</protein>
<evidence type="ECO:0000313" key="2">
    <source>
        <dbReference type="EMBL" id="RVW72621.1"/>
    </source>
</evidence>
<dbReference type="EMBL" id="QGNW01000410">
    <property type="protein sequence ID" value="RVW72621.1"/>
    <property type="molecule type" value="Genomic_DNA"/>
</dbReference>
<accession>A0A438GK93</accession>
<comment type="caution">
    <text evidence="2">The sequence shown here is derived from an EMBL/GenBank/DDBJ whole genome shotgun (WGS) entry which is preliminary data.</text>
</comment>
<dbReference type="AlphaFoldDB" id="A0A438GK93"/>
<reference evidence="2 3" key="1">
    <citation type="journal article" date="2018" name="PLoS Genet.">
        <title>Population sequencing reveals clonal diversity and ancestral inbreeding in the grapevine cultivar Chardonnay.</title>
        <authorList>
            <person name="Roach M.J."/>
            <person name="Johnson D.L."/>
            <person name="Bohlmann J."/>
            <person name="van Vuuren H.J."/>
            <person name="Jones S.J."/>
            <person name="Pretorius I.S."/>
            <person name="Schmidt S.A."/>
            <person name="Borneman A.R."/>
        </authorList>
    </citation>
    <scope>NUCLEOTIDE SEQUENCE [LARGE SCALE GENOMIC DNA]</scope>
    <source>
        <strain evidence="3">cv. Chardonnay</strain>
        <tissue evidence="2">Leaf</tissue>
    </source>
</reference>
<feature type="transmembrane region" description="Helical" evidence="1">
    <location>
        <begin position="36"/>
        <end position="54"/>
    </location>
</feature>
<evidence type="ECO:0000256" key="1">
    <source>
        <dbReference type="SAM" id="Phobius"/>
    </source>
</evidence>
<dbReference type="Proteomes" id="UP000288805">
    <property type="component" value="Unassembled WGS sequence"/>
</dbReference>
<evidence type="ECO:0000313" key="3">
    <source>
        <dbReference type="Proteomes" id="UP000288805"/>
    </source>
</evidence>
<name>A0A438GK93_VITVI</name>
<gene>
    <name evidence="2" type="ORF">CK203_050625</name>
</gene>
<feature type="transmembrane region" description="Helical" evidence="1">
    <location>
        <begin position="66"/>
        <end position="86"/>
    </location>
</feature>
<keyword evidence="1" id="KW-0472">Membrane</keyword>
<sequence length="88" mass="10044">MVSIAVPLLNMKLHRLPRHPPLSSLRNDFRSTTSQVSLYISSTVYNFLYLSLMGHFSDTKDLDMGSISITFPVFVIKSLSVIYNYLPF</sequence>
<keyword evidence="1" id="KW-1133">Transmembrane helix</keyword>
<keyword evidence="1" id="KW-0812">Transmembrane</keyword>